<organism evidence="1 2">
    <name type="scientific">Coemansia nantahalensis</name>
    <dbReference type="NCBI Taxonomy" id="2789366"/>
    <lineage>
        <taxon>Eukaryota</taxon>
        <taxon>Fungi</taxon>
        <taxon>Fungi incertae sedis</taxon>
        <taxon>Zoopagomycota</taxon>
        <taxon>Kickxellomycotina</taxon>
        <taxon>Kickxellomycetes</taxon>
        <taxon>Kickxellales</taxon>
        <taxon>Kickxellaceae</taxon>
        <taxon>Coemansia</taxon>
    </lineage>
</organism>
<sequence length="180" mass="19159">MSVLSPRSFVLLRSLLLLAVYAPHLLAYAALTRAGRWWRARSGTHLAVLRAECHQAEKELALVKIRRNDIDELALPETASSADESAASDASAAPSPLLSSSPQVLSPPAIGAQRGPDAGGRWAALMDAWRWRRLAPLPAPGADLGHHGGSDDVQTAARLARVEAQLATVARLLQRDAQAA</sequence>
<evidence type="ECO:0000313" key="1">
    <source>
        <dbReference type="EMBL" id="KAJ2763266.1"/>
    </source>
</evidence>
<accession>A0ACC1JM73</accession>
<proteinExistence type="predicted"/>
<keyword evidence="2" id="KW-1185">Reference proteome</keyword>
<dbReference type="Proteomes" id="UP001140234">
    <property type="component" value="Unassembled WGS sequence"/>
</dbReference>
<gene>
    <name evidence="1" type="ORF">IWQ57_005604</name>
</gene>
<protein>
    <submittedName>
        <fullName evidence="1">Uncharacterized protein</fullName>
    </submittedName>
</protein>
<reference evidence="1" key="1">
    <citation type="submission" date="2022-07" db="EMBL/GenBank/DDBJ databases">
        <title>Phylogenomic reconstructions and comparative analyses of Kickxellomycotina fungi.</title>
        <authorList>
            <person name="Reynolds N.K."/>
            <person name="Stajich J.E."/>
            <person name="Barry K."/>
            <person name="Grigoriev I.V."/>
            <person name="Crous P."/>
            <person name="Smith M.E."/>
        </authorList>
    </citation>
    <scope>NUCLEOTIDE SEQUENCE</scope>
    <source>
        <strain evidence="1">CBS 109366</strain>
    </source>
</reference>
<comment type="caution">
    <text evidence="1">The sequence shown here is derived from an EMBL/GenBank/DDBJ whole genome shotgun (WGS) entry which is preliminary data.</text>
</comment>
<evidence type="ECO:0000313" key="2">
    <source>
        <dbReference type="Proteomes" id="UP001140234"/>
    </source>
</evidence>
<dbReference type="EMBL" id="JANBUJ010002778">
    <property type="protein sequence ID" value="KAJ2763266.1"/>
    <property type="molecule type" value="Genomic_DNA"/>
</dbReference>
<name>A0ACC1JM73_9FUNG</name>